<dbReference type="Pfam" id="PF14054">
    <property type="entry name" value="DUF4249"/>
    <property type="match status" value="1"/>
</dbReference>
<dbReference type="EMBL" id="SNRY01000893">
    <property type="protein sequence ID" value="KAA6335439.1"/>
    <property type="molecule type" value="Genomic_DNA"/>
</dbReference>
<sequence length="269" mass="30278">MNRTTMFRIVTIVISLSMLFSCEDIINIELHSVKPQLVIEGIVRMGALPTVRISTTQDFNSINEYPSIRDAVVKIWDDTGNEEILSFNADSDKYIVTKNFALIGMERKTYHLSVAYQGKEYLAESTMLPLVEMDSLTLSRVTLLDYPCPTIHFTVPVDMTKGGYKCTIYINDKALTNDVLISASYMAGKPVHQILPIFFEEEADRKNTPIKPGDEIIVEMQCLDAGFYDFLLTLNRVGNRMANPVNTIKGGALGYFGAYSWTRKTVTVE</sequence>
<dbReference type="InterPro" id="IPR025345">
    <property type="entry name" value="DUF4249"/>
</dbReference>
<dbReference type="PROSITE" id="PS51257">
    <property type="entry name" value="PROKAR_LIPOPROTEIN"/>
    <property type="match status" value="1"/>
</dbReference>
<name>A0A5J4RP61_9ZZZZ</name>
<organism evidence="1">
    <name type="scientific">termite gut metagenome</name>
    <dbReference type="NCBI Taxonomy" id="433724"/>
    <lineage>
        <taxon>unclassified sequences</taxon>
        <taxon>metagenomes</taxon>
        <taxon>organismal metagenomes</taxon>
    </lineage>
</organism>
<evidence type="ECO:0008006" key="2">
    <source>
        <dbReference type="Google" id="ProtNLM"/>
    </source>
</evidence>
<gene>
    <name evidence="1" type="ORF">EZS27_016338</name>
</gene>
<evidence type="ECO:0000313" key="1">
    <source>
        <dbReference type="EMBL" id="KAA6335439.1"/>
    </source>
</evidence>
<comment type="caution">
    <text evidence="1">The sequence shown here is derived from an EMBL/GenBank/DDBJ whole genome shotgun (WGS) entry which is preliminary data.</text>
</comment>
<accession>A0A5J4RP61</accession>
<protein>
    <recommendedName>
        <fullName evidence="2">DUF4249 domain-containing protein</fullName>
    </recommendedName>
</protein>
<proteinExistence type="predicted"/>
<dbReference type="AlphaFoldDB" id="A0A5J4RP61"/>
<reference evidence="1" key="1">
    <citation type="submission" date="2019-03" db="EMBL/GenBank/DDBJ databases">
        <title>Single cell metagenomics reveals metabolic interactions within the superorganism composed of flagellate Streblomastix strix and complex community of Bacteroidetes bacteria on its surface.</title>
        <authorList>
            <person name="Treitli S.C."/>
            <person name="Kolisko M."/>
            <person name="Husnik F."/>
            <person name="Keeling P."/>
            <person name="Hampl V."/>
        </authorList>
    </citation>
    <scope>NUCLEOTIDE SEQUENCE</scope>
    <source>
        <strain evidence="1">STM</strain>
    </source>
</reference>